<keyword evidence="4" id="KW-1185">Reference proteome</keyword>
<keyword evidence="2" id="KW-1133">Transmembrane helix</keyword>
<feature type="compositionally biased region" description="Gly residues" evidence="1">
    <location>
        <begin position="319"/>
        <end position="339"/>
    </location>
</feature>
<dbReference type="Proteomes" id="UP000017559">
    <property type="component" value="Unassembled WGS sequence"/>
</dbReference>
<feature type="region of interest" description="Disordered" evidence="1">
    <location>
        <begin position="316"/>
        <end position="348"/>
    </location>
</feature>
<accession>V2W974</accession>
<feature type="transmembrane region" description="Helical" evidence="2">
    <location>
        <begin position="354"/>
        <end position="376"/>
    </location>
</feature>
<dbReference type="KEGG" id="mrr:Moror_8768"/>
<dbReference type="OrthoDB" id="3052647at2759"/>
<organism evidence="3 4">
    <name type="scientific">Moniliophthora roreri (strain MCA 2997)</name>
    <name type="common">Cocoa frosty pod rot fungus</name>
    <name type="synonym">Crinipellis roreri</name>
    <dbReference type="NCBI Taxonomy" id="1381753"/>
    <lineage>
        <taxon>Eukaryota</taxon>
        <taxon>Fungi</taxon>
        <taxon>Dikarya</taxon>
        <taxon>Basidiomycota</taxon>
        <taxon>Agaricomycotina</taxon>
        <taxon>Agaricomycetes</taxon>
        <taxon>Agaricomycetidae</taxon>
        <taxon>Agaricales</taxon>
        <taxon>Marasmiineae</taxon>
        <taxon>Marasmiaceae</taxon>
        <taxon>Moniliophthora</taxon>
    </lineage>
</organism>
<keyword evidence="2" id="KW-0472">Membrane</keyword>
<dbReference type="Gene3D" id="2.60.120.260">
    <property type="entry name" value="Galactose-binding domain-like"/>
    <property type="match status" value="1"/>
</dbReference>
<comment type="caution">
    <text evidence="3">The sequence shown here is derived from an EMBL/GenBank/DDBJ whole genome shotgun (WGS) entry which is preliminary data.</text>
</comment>
<feature type="region of interest" description="Disordered" evidence="1">
    <location>
        <begin position="433"/>
        <end position="458"/>
    </location>
</feature>
<feature type="compositionally biased region" description="Low complexity" evidence="1">
    <location>
        <begin position="448"/>
        <end position="458"/>
    </location>
</feature>
<keyword evidence="2" id="KW-0812">Transmembrane</keyword>
<evidence type="ECO:0000313" key="3">
    <source>
        <dbReference type="EMBL" id="ESK83353.1"/>
    </source>
</evidence>
<name>V2W974_MONRO</name>
<reference evidence="3 4" key="1">
    <citation type="journal article" date="2014" name="BMC Genomics">
        <title>Genome and secretome analysis of the hemibiotrophic fungal pathogen, Moniliophthora roreri, which causes frosty pod rot disease of cacao: mechanisms of the biotrophic and necrotrophic phases.</title>
        <authorList>
            <person name="Meinhardt L.W."/>
            <person name="Costa G.G.L."/>
            <person name="Thomazella D.P.T."/>
            <person name="Teixeira P.J.P.L."/>
            <person name="Carazzolle M.F."/>
            <person name="Schuster S.C."/>
            <person name="Carlson J.E."/>
            <person name="Guiltinan M.J."/>
            <person name="Mieczkowski P."/>
            <person name="Farmer A."/>
            <person name="Ramaraj T."/>
            <person name="Crozier J."/>
            <person name="Davis R.E."/>
            <person name="Shao J."/>
            <person name="Melnick R.L."/>
            <person name="Pereira G.A.G."/>
            <person name="Bailey B.A."/>
        </authorList>
    </citation>
    <scope>NUCLEOTIDE SEQUENCE [LARGE SCALE GENOMIC DNA]</scope>
    <source>
        <strain evidence="3 4">MCA 2997</strain>
    </source>
</reference>
<evidence type="ECO:0000256" key="2">
    <source>
        <dbReference type="SAM" id="Phobius"/>
    </source>
</evidence>
<dbReference type="AlphaFoldDB" id="V2W974"/>
<protein>
    <submittedName>
        <fullName evidence="3">Uncharacterized protein</fullName>
    </submittedName>
</protein>
<gene>
    <name evidence="3" type="ORF">Moror_8768</name>
</gene>
<proteinExistence type="predicted"/>
<dbReference type="HOGENOM" id="CLU_036313_1_0_1"/>
<evidence type="ECO:0000256" key="1">
    <source>
        <dbReference type="SAM" id="MobiDB-lite"/>
    </source>
</evidence>
<dbReference type="EMBL" id="AWSO01001568">
    <property type="protein sequence ID" value="ESK83353.1"/>
    <property type="molecule type" value="Genomic_DNA"/>
</dbReference>
<sequence length="501" mass="55013">MSIPSEIDYPRRVVIDNTDTRIKYVGDWNLDVGSFDNLGILGAPYNHTLHGTNQHGASLLFDFEGEFIQIRGAKDNRKMPHDPKLPYDNVTLLPKWTCEIDGGAITQYNYYNYSYYITNNVLCEQGLLSRQRHTLNLTVIIDNPNTQMFWLDKIEYKPLDRANVEQEVLKIDSSDPSIRYDNSSRGWYRDGINGDGIMLNSTGTAGSSLSFSFTGTGVSLYGFNEGNIFRRKSTARYYVDDSSVTTFETPDSKMDPDGINTTDYDNQLLFTSPTLQPGQHEMVITFTGVRQSDEFIQWLTIDYFYVTGSSRSIQLNSTGTGGTSSGGGGGSGSNPGAGSSGSESNNSGTPIGPIVGGVVGGVVGLAIIIGLIWLFVKRSTKKYPEQVTSRRYSSTPFDSQTTYASPGFIVPPQPPSPQSHTVTPVFPPYSPTSQPLMMSGPTSPPSSVPTGSTTTHSTNLNQNWMDLKDAQRNAVSNIRHQDGGIRYPQQVVNIPPSYTPR</sequence>
<evidence type="ECO:0000313" key="4">
    <source>
        <dbReference type="Proteomes" id="UP000017559"/>
    </source>
</evidence>